<dbReference type="AlphaFoldDB" id="A0A415QC36"/>
<accession>A0A415QC36</accession>
<protein>
    <submittedName>
        <fullName evidence="5">HU family DNA-binding protein</fullName>
    </submittedName>
</protein>
<dbReference type="EMBL" id="QRPV01000036">
    <property type="protein sequence ID" value="RHM39429.1"/>
    <property type="molecule type" value="Genomic_DNA"/>
</dbReference>
<keyword evidence="2" id="KW-0226">DNA condensation</keyword>
<evidence type="ECO:0000256" key="2">
    <source>
        <dbReference type="ARBA" id="ARBA00023067"/>
    </source>
</evidence>
<sequence>MHIQDVELYNKLIMNKRELTKKVAERSGHTQATSALIINTFISCILESLEAGEKVTIQDFGTLAVKQQKTRERFNLITKKVEKYSSYDYIKFITSKSLKNKQKARSLEAKK</sequence>
<evidence type="ECO:0000256" key="1">
    <source>
        <dbReference type="ARBA" id="ARBA00010529"/>
    </source>
</evidence>
<dbReference type="Proteomes" id="UP000286038">
    <property type="component" value="Unassembled WGS sequence"/>
</dbReference>
<dbReference type="Gene3D" id="4.10.520.10">
    <property type="entry name" value="IHF-like DNA-binding proteins"/>
    <property type="match status" value="1"/>
</dbReference>
<reference evidence="5 6" key="1">
    <citation type="submission" date="2018-08" db="EMBL/GenBank/DDBJ databases">
        <title>A genome reference for cultivated species of the human gut microbiota.</title>
        <authorList>
            <person name="Zou Y."/>
            <person name="Xue W."/>
            <person name="Luo G."/>
        </authorList>
    </citation>
    <scope>NUCLEOTIDE SEQUENCE [LARGE SCALE GENOMIC DNA]</scope>
    <source>
        <strain evidence="5 6">AF34-33</strain>
    </source>
</reference>
<dbReference type="GO" id="GO:0030527">
    <property type="term" value="F:structural constituent of chromatin"/>
    <property type="evidence" value="ECO:0007669"/>
    <property type="project" value="InterPro"/>
</dbReference>
<evidence type="ECO:0000256" key="4">
    <source>
        <dbReference type="RuleBase" id="RU003939"/>
    </source>
</evidence>
<dbReference type="GO" id="GO:0003677">
    <property type="term" value="F:DNA binding"/>
    <property type="evidence" value="ECO:0007669"/>
    <property type="project" value="UniProtKB-KW"/>
</dbReference>
<dbReference type="Pfam" id="PF00216">
    <property type="entry name" value="Bac_DNA_binding"/>
    <property type="match status" value="1"/>
</dbReference>
<dbReference type="InterPro" id="IPR000119">
    <property type="entry name" value="Hist_DNA-bd"/>
</dbReference>
<comment type="caution">
    <text evidence="5">The sequence shown here is derived from an EMBL/GenBank/DDBJ whole genome shotgun (WGS) entry which is preliminary data.</text>
</comment>
<name>A0A415QC36_9BACT</name>
<dbReference type="SUPFAM" id="SSF47729">
    <property type="entry name" value="IHF-like DNA-binding proteins"/>
    <property type="match status" value="1"/>
</dbReference>
<evidence type="ECO:0000256" key="3">
    <source>
        <dbReference type="ARBA" id="ARBA00023125"/>
    </source>
</evidence>
<organism evidence="5 6">
    <name type="scientific">Butyricimonas virosa</name>
    <dbReference type="NCBI Taxonomy" id="544645"/>
    <lineage>
        <taxon>Bacteria</taxon>
        <taxon>Pseudomonadati</taxon>
        <taxon>Bacteroidota</taxon>
        <taxon>Bacteroidia</taxon>
        <taxon>Bacteroidales</taxon>
        <taxon>Odoribacteraceae</taxon>
        <taxon>Butyricimonas</taxon>
    </lineage>
</organism>
<keyword evidence="3 5" id="KW-0238">DNA-binding</keyword>
<evidence type="ECO:0000313" key="5">
    <source>
        <dbReference type="EMBL" id="RHM39429.1"/>
    </source>
</evidence>
<dbReference type="GO" id="GO:0030261">
    <property type="term" value="P:chromosome condensation"/>
    <property type="evidence" value="ECO:0007669"/>
    <property type="project" value="UniProtKB-KW"/>
</dbReference>
<dbReference type="PANTHER" id="PTHR33175">
    <property type="entry name" value="DNA-BINDING PROTEIN HU"/>
    <property type="match status" value="1"/>
</dbReference>
<proteinExistence type="inferred from homology"/>
<dbReference type="SMART" id="SM00411">
    <property type="entry name" value="BHL"/>
    <property type="match status" value="1"/>
</dbReference>
<comment type="similarity">
    <text evidence="1 4">Belongs to the bacterial histone-like protein family.</text>
</comment>
<gene>
    <name evidence="5" type="ORF">DWZ68_16915</name>
</gene>
<dbReference type="PANTHER" id="PTHR33175:SF3">
    <property type="entry name" value="DNA-BINDING PROTEIN HU-BETA"/>
    <property type="match status" value="1"/>
</dbReference>
<dbReference type="InterPro" id="IPR010992">
    <property type="entry name" value="IHF-like_DNA-bd_dom_sf"/>
</dbReference>
<evidence type="ECO:0000313" key="6">
    <source>
        <dbReference type="Proteomes" id="UP000286038"/>
    </source>
</evidence>